<keyword evidence="6" id="KW-1185">Reference proteome</keyword>
<proteinExistence type="predicted"/>
<evidence type="ECO:0000313" key="5">
    <source>
        <dbReference type="EMBL" id="MQM02776.1"/>
    </source>
</evidence>
<evidence type="ECO:0000256" key="1">
    <source>
        <dbReference type="ARBA" id="ARBA00022618"/>
    </source>
</evidence>
<dbReference type="GO" id="GO:0070979">
    <property type="term" value="P:protein K11-linked ubiquitination"/>
    <property type="evidence" value="ECO:0007669"/>
    <property type="project" value="TreeGrafter"/>
</dbReference>
<dbReference type="EMBL" id="NMUH01002917">
    <property type="protein sequence ID" value="MQM02776.1"/>
    <property type="molecule type" value="Genomic_DNA"/>
</dbReference>
<evidence type="ECO:0000256" key="4">
    <source>
        <dbReference type="ARBA" id="ARBA00023306"/>
    </source>
</evidence>
<dbReference type="AlphaFoldDB" id="A0A843W446"/>
<keyword evidence="4" id="KW-0131">Cell cycle</keyword>
<name>A0A843W446_COLES</name>
<dbReference type="GO" id="GO:0051301">
    <property type="term" value="P:cell division"/>
    <property type="evidence" value="ECO:0007669"/>
    <property type="project" value="UniProtKB-KW"/>
</dbReference>
<organism evidence="5 6">
    <name type="scientific">Colocasia esculenta</name>
    <name type="common">Wild taro</name>
    <name type="synonym">Arum esculentum</name>
    <dbReference type="NCBI Taxonomy" id="4460"/>
    <lineage>
        <taxon>Eukaryota</taxon>
        <taxon>Viridiplantae</taxon>
        <taxon>Streptophyta</taxon>
        <taxon>Embryophyta</taxon>
        <taxon>Tracheophyta</taxon>
        <taxon>Spermatophyta</taxon>
        <taxon>Magnoliopsida</taxon>
        <taxon>Liliopsida</taxon>
        <taxon>Araceae</taxon>
        <taxon>Aroideae</taxon>
        <taxon>Colocasieae</taxon>
        <taxon>Colocasia</taxon>
    </lineage>
</organism>
<dbReference type="GO" id="GO:0005680">
    <property type="term" value="C:anaphase-promoting complex"/>
    <property type="evidence" value="ECO:0007669"/>
    <property type="project" value="InterPro"/>
</dbReference>
<comment type="caution">
    <text evidence="5">The sequence shown here is derived from an EMBL/GenBank/DDBJ whole genome shotgun (WGS) entry which is preliminary data.</text>
</comment>
<evidence type="ECO:0008006" key="7">
    <source>
        <dbReference type="Google" id="ProtNLM"/>
    </source>
</evidence>
<dbReference type="GO" id="GO:0031145">
    <property type="term" value="P:anaphase-promoting complex-dependent catabolic process"/>
    <property type="evidence" value="ECO:0007669"/>
    <property type="project" value="TreeGrafter"/>
</dbReference>
<dbReference type="Proteomes" id="UP000652761">
    <property type="component" value="Unassembled WGS sequence"/>
</dbReference>
<gene>
    <name evidence="5" type="ORF">Taro_035544</name>
</gene>
<reference evidence="5" key="1">
    <citation type="submission" date="2017-07" db="EMBL/GenBank/DDBJ databases">
        <title>Taro Niue Genome Assembly and Annotation.</title>
        <authorList>
            <person name="Atibalentja N."/>
            <person name="Keating K."/>
            <person name="Fields C.J."/>
        </authorList>
    </citation>
    <scope>NUCLEOTIDE SEQUENCE</scope>
    <source>
        <strain evidence="5">Niue_2</strain>
        <tissue evidence="5">Leaf</tissue>
    </source>
</reference>
<dbReference type="InterPro" id="IPR037679">
    <property type="entry name" value="Apc5"/>
</dbReference>
<protein>
    <recommendedName>
        <fullName evidence="7">Anaphase-promoting complex subunit 5</fullName>
    </recommendedName>
</protein>
<keyword evidence="3" id="KW-0833">Ubl conjugation pathway</keyword>
<sequence>MIRSDTGGSGRCAPPRQTLNNDDSCLAYTLAAMCDLLSEIGISTTRGIVGSQYLLGLGTPLSTQQQLLVLLKRSLKRAESLKLTRLMAFNRLALAKFDLKHVKRPLLSFGPNASTKLRTNPTHVCKELRLSSYLLSEFGADGLSLPNDTGVFSSAWLKNLQKSITSPTSLNTNRPNDYDTFHFTSQPNPIPGSVLQLAGSSYLLKAASWELYGSASLVRANALIHVSCFADAASLSELSLAYVKLIQHLAVYKGYKEAFAALKLAEEKFLSVSKSRIQLLKFQLLHEHALHRGQLKLAQQICDELGALAASTTGVDMELKTEASLRHARTLLAANQFSQAAAVAHSLFCTCYKFNIHIENAIILLLLAEIHKKSGDAIRGLPYALASLSFCQAFNLDLLEASANLMIAELWLSLGSSHAKRASNLVHRTLPMILGHGGLELRARANIVLVKCYLYDPGFTVSEDPDVVLDPLRQATEDLQVLEYHGMAAEAFYLMAIIYNMLGRLQDREAAAASFKKHTIALENPANETDPFAYAS</sequence>
<evidence type="ECO:0000256" key="2">
    <source>
        <dbReference type="ARBA" id="ARBA00022776"/>
    </source>
</evidence>
<dbReference type="PANTHER" id="PTHR12830:SF9">
    <property type="entry name" value="ANAPHASE-PROMOTING COMPLEX SUBUNIT 5"/>
    <property type="match status" value="1"/>
</dbReference>
<accession>A0A843W446</accession>
<dbReference type="GO" id="GO:0045842">
    <property type="term" value="P:positive regulation of mitotic metaphase/anaphase transition"/>
    <property type="evidence" value="ECO:0007669"/>
    <property type="project" value="TreeGrafter"/>
</dbReference>
<dbReference type="PANTHER" id="PTHR12830">
    <property type="entry name" value="ANAPHASE-PROMOTING COMPLEX SUBUNIT 5"/>
    <property type="match status" value="1"/>
</dbReference>
<keyword evidence="1" id="KW-0132">Cell division</keyword>
<evidence type="ECO:0000313" key="6">
    <source>
        <dbReference type="Proteomes" id="UP000652761"/>
    </source>
</evidence>
<dbReference type="OrthoDB" id="2504561at2759"/>
<evidence type="ECO:0000256" key="3">
    <source>
        <dbReference type="ARBA" id="ARBA00022786"/>
    </source>
</evidence>
<keyword evidence="2" id="KW-0498">Mitosis</keyword>